<dbReference type="Proteomes" id="UP000198873">
    <property type="component" value="Unassembled WGS sequence"/>
</dbReference>
<dbReference type="InterPro" id="IPR000639">
    <property type="entry name" value="Epox_hydrolase-like"/>
</dbReference>
<dbReference type="InterPro" id="IPR050266">
    <property type="entry name" value="AB_hydrolase_sf"/>
</dbReference>
<sequence length="257" mass="27694">MSFPYLSHDVAGEGPAVLLLHSSVCDRRMWDPQWRVLIDAGFHLIRPDFRGHGDSPAVPGPHSDAEDVRDLLDELNVDRVAVVGSSFGGRVALEFAARWPERVGSLALLCAGSPGHRPSAVLTAFSDKEDQLIAADDIAGAVELNVSTWLGPDADGNTRAMVRLMQRRAFDVQLAAEESGAQPPAAEPVRLSRIGAVPVLAISGAHDFPDFREIAASLPHELPNARHLELPWAGHLPSLERPAEVAGLLAGFLRDQR</sequence>
<dbReference type="EMBL" id="FPAB01000001">
    <property type="protein sequence ID" value="SFS44163.1"/>
    <property type="molecule type" value="Genomic_DNA"/>
</dbReference>
<dbReference type="Gene3D" id="3.40.50.1820">
    <property type="entry name" value="alpha/beta hydrolase"/>
    <property type="match status" value="1"/>
</dbReference>
<dbReference type="PRINTS" id="PR00412">
    <property type="entry name" value="EPOXHYDRLASE"/>
</dbReference>
<dbReference type="GO" id="GO:0003824">
    <property type="term" value="F:catalytic activity"/>
    <property type="evidence" value="ECO:0007669"/>
    <property type="project" value="InterPro"/>
</dbReference>
<dbReference type="STRING" id="1176198.SAMN05444716_101749"/>
<dbReference type="PANTHER" id="PTHR43798">
    <property type="entry name" value="MONOACYLGLYCEROL LIPASE"/>
    <property type="match status" value="1"/>
</dbReference>
<protein>
    <submittedName>
        <fullName evidence="2">Pimeloyl-ACP methyl ester carboxylesterase</fullName>
    </submittedName>
</protein>
<dbReference type="InterPro" id="IPR029058">
    <property type="entry name" value="AB_hydrolase_fold"/>
</dbReference>
<evidence type="ECO:0000259" key="1">
    <source>
        <dbReference type="Pfam" id="PF12697"/>
    </source>
</evidence>
<evidence type="ECO:0000313" key="2">
    <source>
        <dbReference type="EMBL" id="SFS44163.1"/>
    </source>
</evidence>
<accession>A0A1I6PVD1</accession>
<dbReference type="RefSeq" id="WP_093842153.1">
    <property type="nucleotide sequence ID" value="NZ_FPAB01000001.1"/>
</dbReference>
<dbReference type="SUPFAM" id="SSF53474">
    <property type="entry name" value="alpha/beta-Hydrolases"/>
    <property type="match status" value="1"/>
</dbReference>
<reference evidence="3" key="1">
    <citation type="submission" date="2016-10" db="EMBL/GenBank/DDBJ databases">
        <authorList>
            <person name="Varghese N."/>
            <person name="Submissions S."/>
        </authorList>
    </citation>
    <scope>NUCLEOTIDE SEQUENCE [LARGE SCALE GENOMIC DNA]</scope>
    <source>
        <strain evidence="3">CGMCC 4.7047</strain>
    </source>
</reference>
<gene>
    <name evidence="2" type="ORF">SAMN05444716_101749</name>
</gene>
<dbReference type="InterPro" id="IPR000073">
    <property type="entry name" value="AB_hydrolase_1"/>
</dbReference>
<dbReference type="Pfam" id="PF12697">
    <property type="entry name" value="Abhydrolase_6"/>
    <property type="match status" value="1"/>
</dbReference>
<name>A0A1I6PVD1_9ACTN</name>
<feature type="domain" description="AB hydrolase-1" evidence="1">
    <location>
        <begin position="17"/>
        <end position="246"/>
    </location>
</feature>
<dbReference type="PRINTS" id="PR00111">
    <property type="entry name" value="ABHYDROLASE"/>
</dbReference>
<organism evidence="2 3">
    <name type="scientific">Streptomyces harbinensis</name>
    <dbReference type="NCBI Taxonomy" id="1176198"/>
    <lineage>
        <taxon>Bacteria</taxon>
        <taxon>Bacillati</taxon>
        <taxon>Actinomycetota</taxon>
        <taxon>Actinomycetes</taxon>
        <taxon>Kitasatosporales</taxon>
        <taxon>Streptomycetaceae</taxon>
        <taxon>Streptomyces</taxon>
    </lineage>
</organism>
<proteinExistence type="predicted"/>
<dbReference type="AlphaFoldDB" id="A0A1I6PVD1"/>
<evidence type="ECO:0000313" key="3">
    <source>
        <dbReference type="Proteomes" id="UP000198873"/>
    </source>
</evidence>
<keyword evidence="3" id="KW-1185">Reference proteome</keyword>